<feature type="transmembrane region" description="Helical" evidence="8">
    <location>
        <begin position="290"/>
        <end position="308"/>
    </location>
</feature>
<feature type="transmembrane region" description="Helical" evidence="8">
    <location>
        <begin position="221"/>
        <end position="242"/>
    </location>
</feature>
<comment type="caution">
    <text evidence="11">The sequence shown here is derived from an EMBL/GenBank/DDBJ whole genome shotgun (WGS) entry which is preliminary data.</text>
</comment>
<feature type="transmembrane region" description="Helical" evidence="8">
    <location>
        <begin position="357"/>
        <end position="378"/>
    </location>
</feature>
<evidence type="ECO:0000256" key="2">
    <source>
        <dbReference type="ARBA" id="ARBA00022448"/>
    </source>
</evidence>
<evidence type="ECO:0000256" key="8">
    <source>
        <dbReference type="SAM" id="Phobius"/>
    </source>
</evidence>
<feature type="transmembrane region" description="Helical" evidence="8">
    <location>
        <begin position="254"/>
        <end position="278"/>
    </location>
</feature>
<evidence type="ECO:0000256" key="5">
    <source>
        <dbReference type="ARBA" id="ARBA00022989"/>
    </source>
</evidence>
<keyword evidence="9" id="KW-0732">Signal</keyword>
<evidence type="ECO:0000259" key="10">
    <source>
        <dbReference type="PROSITE" id="PS50939"/>
    </source>
</evidence>
<organism evidence="11 12">
    <name type="scientific">Stylosanthes scabra</name>
    <dbReference type="NCBI Taxonomy" id="79078"/>
    <lineage>
        <taxon>Eukaryota</taxon>
        <taxon>Viridiplantae</taxon>
        <taxon>Streptophyta</taxon>
        <taxon>Embryophyta</taxon>
        <taxon>Tracheophyta</taxon>
        <taxon>Spermatophyta</taxon>
        <taxon>Magnoliopsida</taxon>
        <taxon>eudicotyledons</taxon>
        <taxon>Gunneridae</taxon>
        <taxon>Pentapetalae</taxon>
        <taxon>rosids</taxon>
        <taxon>fabids</taxon>
        <taxon>Fabales</taxon>
        <taxon>Fabaceae</taxon>
        <taxon>Papilionoideae</taxon>
        <taxon>50 kb inversion clade</taxon>
        <taxon>dalbergioids sensu lato</taxon>
        <taxon>Dalbergieae</taxon>
        <taxon>Pterocarpus clade</taxon>
        <taxon>Stylosanthes</taxon>
    </lineage>
</organism>
<dbReference type="EMBL" id="JASCZI010271956">
    <property type="protein sequence ID" value="MED6218345.1"/>
    <property type="molecule type" value="Genomic_DNA"/>
</dbReference>
<sequence length="405" mass="46026">MMNKGQQSMSSSTTTLPLLITILVLAFLSIVAFGDPNHDPTDPRSFCSDDFVNQLETRKFNISGCKRLRTLGAEFAWNYSNLTTTENNTTTVNGTLIEIMFRAKLSNYEGWVAWGVNPGKKPQMVGTKAIIAIKHSRGMTDVHTYDVTKETRKGCRLWPTEGSEFGLNVLDKQAWSNNTKRCTTLYAKLILPYPDTETINITSPEGQSFGQNRSFLRSMHGVLNMIGWGTLLPIGVIIARYFRVYPFIWDPTWFRLHIGFQLTGFLIGTAGWAIGLSLGRSSKYYTFHTHRTFGILIFTFSTIQMLAFRLKPKVSDDYRKYWNMYHHFLGYGLLAIIVINIFKGISMLKGGVGWKYAYIGIISLLGAITLTFEILTWIRFMFNFQAISIPPKEDKTNNNSTQQNK</sequence>
<dbReference type="InterPro" id="IPR017214">
    <property type="entry name" value="UCP037471"/>
</dbReference>
<keyword evidence="4 7" id="KW-0249">Electron transport</keyword>
<gene>
    <name evidence="11" type="ORF">PIB30_025920</name>
</gene>
<evidence type="ECO:0000256" key="6">
    <source>
        <dbReference type="ARBA" id="ARBA00023136"/>
    </source>
</evidence>
<dbReference type="InterPro" id="IPR006593">
    <property type="entry name" value="Cyt_b561/ferric_Rdtase_TM"/>
</dbReference>
<dbReference type="PANTHER" id="PTHR23130">
    <property type="entry name" value="CYTOCHROME B561 AND DOMON DOMAIN-CONTAINING PROTEIN"/>
    <property type="match status" value="1"/>
</dbReference>
<dbReference type="Gene3D" id="1.20.120.1770">
    <property type="match status" value="1"/>
</dbReference>
<dbReference type="Proteomes" id="UP001341840">
    <property type="component" value="Unassembled WGS sequence"/>
</dbReference>
<accession>A0ABU6Z9Y0</accession>
<keyword evidence="6 7" id="KW-0472">Membrane</keyword>
<dbReference type="PROSITE" id="PS50939">
    <property type="entry name" value="CYTOCHROME_B561"/>
    <property type="match status" value="1"/>
</dbReference>
<evidence type="ECO:0000256" key="9">
    <source>
        <dbReference type="SAM" id="SignalP"/>
    </source>
</evidence>
<feature type="transmembrane region" description="Helical" evidence="8">
    <location>
        <begin position="328"/>
        <end position="345"/>
    </location>
</feature>
<comment type="cofactor">
    <cofactor evidence="7">
        <name>heme b</name>
        <dbReference type="ChEBI" id="CHEBI:60344"/>
    </cofactor>
    <text evidence="7">Binds 2 heme b groups non-covalently.</text>
</comment>
<protein>
    <recommendedName>
        <fullName evidence="7">Cytochrome b561 and DOMON domain-containing protein</fullName>
    </recommendedName>
</protein>
<feature type="domain" description="Cytochrome b561" evidence="10">
    <location>
        <begin position="182"/>
        <end position="381"/>
    </location>
</feature>
<evidence type="ECO:0000313" key="11">
    <source>
        <dbReference type="EMBL" id="MED6218345.1"/>
    </source>
</evidence>
<keyword evidence="2 7" id="KW-0813">Transport</keyword>
<dbReference type="CDD" id="cd08760">
    <property type="entry name" value="Cyt_b561_FRRS1_like"/>
    <property type="match status" value="1"/>
</dbReference>
<dbReference type="Pfam" id="PF04526">
    <property type="entry name" value="DUF568"/>
    <property type="match status" value="1"/>
</dbReference>
<keyword evidence="12" id="KW-1185">Reference proteome</keyword>
<dbReference type="PANTHER" id="PTHR23130:SF175">
    <property type="entry name" value="CYTOCHROME B561 AND DOMON DOMAIN-CONTAINING PROTEIN"/>
    <property type="match status" value="1"/>
</dbReference>
<evidence type="ECO:0000256" key="7">
    <source>
        <dbReference type="PIRNR" id="PIRNR037471"/>
    </source>
</evidence>
<evidence type="ECO:0000256" key="1">
    <source>
        <dbReference type="ARBA" id="ARBA00004370"/>
    </source>
</evidence>
<reference evidence="11 12" key="1">
    <citation type="journal article" date="2023" name="Plants (Basel)">
        <title>Bridging the Gap: Combining Genomics and Transcriptomics Approaches to Understand Stylosanthes scabra, an Orphan Legume from the Brazilian Caatinga.</title>
        <authorList>
            <person name="Ferreira-Neto J.R.C."/>
            <person name="da Silva M.D."/>
            <person name="Binneck E."/>
            <person name="de Melo N.F."/>
            <person name="da Silva R.H."/>
            <person name="de Melo A.L.T.M."/>
            <person name="Pandolfi V."/>
            <person name="Bustamante F.O."/>
            <person name="Brasileiro-Vidal A.C."/>
            <person name="Benko-Iseppon A.M."/>
        </authorList>
    </citation>
    <scope>NUCLEOTIDE SEQUENCE [LARGE SCALE GENOMIC DNA]</scope>
    <source>
        <tissue evidence="11">Leaves</tissue>
    </source>
</reference>
<dbReference type="InterPro" id="IPR045265">
    <property type="entry name" value="AIR12_DOMON"/>
</dbReference>
<feature type="chain" id="PRO_5047141658" description="Cytochrome b561 and DOMON domain-containing protein" evidence="9">
    <location>
        <begin position="35"/>
        <end position="405"/>
    </location>
</feature>
<dbReference type="SMART" id="SM00665">
    <property type="entry name" value="B561"/>
    <property type="match status" value="1"/>
</dbReference>
<proteinExistence type="predicted"/>
<feature type="signal peptide" evidence="9">
    <location>
        <begin position="1"/>
        <end position="34"/>
    </location>
</feature>
<comment type="subcellular location">
    <subcellularLocation>
        <location evidence="1">Membrane</location>
    </subcellularLocation>
</comment>
<evidence type="ECO:0000256" key="3">
    <source>
        <dbReference type="ARBA" id="ARBA00022692"/>
    </source>
</evidence>
<evidence type="ECO:0000256" key="4">
    <source>
        <dbReference type="ARBA" id="ARBA00022982"/>
    </source>
</evidence>
<dbReference type="PIRSF" id="PIRSF037471">
    <property type="entry name" value="UCP037471"/>
    <property type="match status" value="1"/>
</dbReference>
<name>A0ABU6Z9Y0_9FABA</name>
<evidence type="ECO:0000313" key="12">
    <source>
        <dbReference type="Proteomes" id="UP001341840"/>
    </source>
</evidence>
<keyword evidence="3 8" id="KW-0812">Transmembrane</keyword>
<keyword evidence="5 8" id="KW-1133">Transmembrane helix</keyword>